<evidence type="ECO:0000256" key="5">
    <source>
        <dbReference type="ARBA" id="ARBA00023033"/>
    </source>
</evidence>
<dbReference type="PANTHER" id="PTHR13789">
    <property type="entry name" value="MONOOXYGENASE"/>
    <property type="match status" value="1"/>
</dbReference>
<dbReference type="AlphaFoldDB" id="R7RXX9"/>
<evidence type="ECO:0000256" key="2">
    <source>
        <dbReference type="ARBA" id="ARBA00022630"/>
    </source>
</evidence>
<evidence type="ECO:0000256" key="1">
    <source>
        <dbReference type="ARBA" id="ARBA00007992"/>
    </source>
</evidence>
<keyword evidence="4" id="KW-0560">Oxidoreductase</keyword>
<gene>
    <name evidence="8" type="ORF">STEHIDRAFT_172578</name>
</gene>
<dbReference type="EMBL" id="JH687398">
    <property type="protein sequence ID" value="EIM80266.1"/>
    <property type="molecule type" value="Genomic_DNA"/>
</dbReference>
<dbReference type="Pfam" id="PF01494">
    <property type="entry name" value="FAD_binding_3"/>
    <property type="match status" value="1"/>
</dbReference>
<dbReference type="OMA" id="AAEDWWI"/>
<reference evidence="9" key="1">
    <citation type="journal article" date="2012" name="Science">
        <title>The Paleozoic origin of enzymatic lignin decomposition reconstructed from 31 fungal genomes.</title>
        <authorList>
            <person name="Floudas D."/>
            <person name="Binder M."/>
            <person name="Riley R."/>
            <person name="Barry K."/>
            <person name="Blanchette R.A."/>
            <person name="Henrissat B."/>
            <person name="Martinez A.T."/>
            <person name="Otillar R."/>
            <person name="Spatafora J.W."/>
            <person name="Yadav J.S."/>
            <person name="Aerts A."/>
            <person name="Benoit I."/>
            <person name="Boyd A."/>
            <person name="Carlson A."/>
            <person name="Copeland A."/>
            <person name="Coutinho P.M."/>
            <person name="de Vries R.P."/>
            <person name="Ferreira P."/>
            <person name="Findley K."/>
            <person name="Foster B."/>
            <person name="Gaskell J."/>
            <person name="Glotzer D."/>
            <person name="Gorecki P."/>
            <person name="Heitman J."/>
            <person name="Hesse C."/>
            <person name="Hori C."/>
            <person name="Igarashi K."/>
            <person name="Jurgens J.A."/>
            <person name="Kallen N."/>
            <person name="Kersten P."/>
            <person name="Kohler A."/>
            <person name="Kuees U."/>
            <person name="Kumar T.K.A."/>
            <person name="Kuo A."/>
            <person name="LaButti K."/>
            <person name="Larrondo L.F."/>
            <person name="Lindquist E."/>
            <person name="Ling A."/>
            <person name="Lombard V."/>
            <person name="Lucas S."/>
            <person name="Lundell T."/>
            <person name="Martin R."/>
            <person name="McLaughlin D.J."/>
            <person name="Morgenstern I."/>
            <person name="Morin E."/>
            <person name="Murat C."/>
            <person name="Nagy L.G."/>
            <person name="Nolan M."/>
            <person name="Ohm R.A."/>
            <person name="Patyshakuliyeva A."/>
            <person name="Rokas A."/>
            <person name="Ruiz-Duenas F.J."/>
            <person name="Sabat G."/>
            <person name="Salamov A."/>
            <person name="Samejima M."/>
            <person name="Schmutz J."/>
            <person name="Slot J.C."/>
            <person name="St John F."/>
            <person name="Stenlid J."/>
            <person name="Sun H."/>
            <person name="Sun S."/>
            <person name="Syed K."/>
            <person name="Tsang A."/>
            <person name="Wiebenga A."/>
            <person name="Young D."/>
            <person name="Pisabarro A."/>
            <person name="Eastwood D.C."/>
            <person name="Martin F."/>
            <person name="Cullen D."/>
            <person name="Grigoriev I.V."/>
            <person name="Hibbett D.S."/>
        </authorList>
    </citation>
    <scope>NUCLEOTIDE SEQUENCE [LARGE SCALE GENOMIC DNA]</scope>
    <source>
        <strain evidence="9">FP-91666</strain>
    </source>
</reference>
<evidence type="ECO:0000313" key="8">
    <source>
        <dbReference type="EMBL" id="EIM80266.1"/>
    </source>
</evidence>
<evidence type="ECO:0000259" key="7">
    <source>
        <dbReference type="Pfam" id="PF01494"/>
    </source>
</evidence>
<accession>R7RXX9</accession>
<organism evidence="8 9">
    <name type="scientific">Stereum hirsutum (strain FP-91666)</name>
    <name type="common">White-rot fungus</name>
    <dbReference type="NCBI Taxonomy" id="721885"/>
    <lineage>
        <taxon>Eukaryota</taxon>
        <taxon>Fungi</taxon>
        <taxon>Dikarya</taxon>
        <taxon>Basidiomycota</taxon>
        <taxon>Agaricomycotina</taxon>
        <taxon>Agaricomycetes</taxon>
        <taxon>Russulales</taxon>
        <taxon>Stereaceae</taxon>
        <taxon>Stereum</taxon>
    </lineage>
</organism>
<proteinExistence type="inferred from homology"/>
<sequence>MEHHRQAVLKLDFIIVGGGIAGLASGHALASSGHRVRVFEKSSTGTSSVGGGFRFTPNGVRVLQQWGLSEELERRTSSLQATDFIDMETGENIGLLSWQEEVLHEVGAPLLLIRHQDLHEMLYALALSSGVEITSNANIISISPPLNYKGKYTSSSSSSTTGYDPSRPSVTLATGEVYQADIIIGADGAGSIMREIVDEDVATMPAPSSRTSTVFYTGTIPVERMRVDEYLKELIEIRSVIWMGDGRQAMSYPVQNDTAWNFALWQDEELDDEAPQGWSTAIPPSILDRSAFEPRIRAILDRIPNLVRIKSSTKTHAESWVDDSERLMLIGEAAHPLTPNGLPVPTLPLEDAHVLGTLFSHLRHPSQITSLLYAYQELRQPRALSLHTLELSNLDALRLPPGPKRDARNKTWECAKRAAIKQQEARNRMRQGESQGADGGDDENELTLRAQFQEIFEVWGYDARDAAEDWWVQWGVLGERALGMTQENGWQAAESGLGAMFANGHRMEGVVDG</sequence>
<evidence type="ECO:0000256" key="4">
    <source>
        <dbReference type="ARBA" id="ARBA00023002"/>
    </source>
</evidence>
<dbReference type="PANTHER" id="PTHR13789:SF314">
    <property type="entry name" value="FAD-BINDING DOMAIN-CONTAINING PROTEIN"/>
    <property type="match status" value="1"/>
</dbReference>
<dbReference type="SUPFAM" id="SSF51905">
    <property type="entry name" value="FAD/NAD(P)-binding domain"/>
    <property type="match status" value="1"/>
</dbReference>
<dbReference type="GeneID" id="18804106"/>
<keyword evidence="5" id="KW-0503">Monooxygenase</keyword>
<keyword evidence="3" id="KW-0274">FAD</keyword>
<keyword evidence="2" id="KW-0285">Flavoprotein</keyword>
<dbReference type="KEGG" id="shs:STEHIDRAFT_172578"/>
<dbReference type="Gene3D" id="3.50.50.60">
    <property type="entry name" value="FAD/NAD(P)-binding domain"/>
    <property type="match status" value="1"/>
</dbReference>
<feature type="domain" description="FAD-binding" evidence="7">
    <location>
        <begin position="12"/>
        <end position="384"/>
    </location>
</feature>
<dbReference type="Proteomes" id="UP000053927">
    <property type="component" value="Unassembled WGS sequence"/>
</dbReference>
<name>R7RXX9_STEHR</name>
<feature type="region of interest" description="Disordered" evidence="6">
    <location>
        <begin position="423"/>
        <end position="443"/>
    </location>
</feature>
<dbReference type="PRINTS" id="PR00420">
    <property type="entry name" value="RNGMNOXGNASE"/>
</dbReference>
<comment type="similarity">
    <text evidence="1">Belongs to the paxM FAD-dependent monooxygenase family.</text>
</comment>
<evidence type="ECO:0000256" key="3">
    <source>
        <dbReference type="ARBA" id="ARBA00022827"/>
    </source>
</evidence>
<evidence type="ECO:0000313" key="9">
    <source>
        <dbReference type="Proteomes" id="UP000053927"/>
    </source>
</evidence>
<keyword evidence="9" id="KW-1185">Reference proteome</keyword>
<dbReference type="InterPro" id="IPR050493">
    <property type="entry name" value="FAD-dep_Monooxygenase_BioMet"/>
</dbReference>
<dbReference type="GO" id="GO:0004497">
    <property type="term" value="F:monooxygenase activity"/>
    <property type="evidence" value="ECO:0007669"/>
    <property type="project" value="UniProtKB-KW"/>
</dbReference>
<dbReference type="InterPro" id="IPR002938">
    <property type="entry name" value="FAD-bd"/>
</dbReference>
<dbReference type="GO" id="GO:0071949">
    <property type="term" value="F:FAD binding"/>
    <property type="evidence" value="ECO:0007669"/>
    <property type="project" value="InterPro"/>
</dbReference>
<dbReference type="InterPro" id="IPR036188">
    <property type="entry name" value="FAD/NAD-bd_sf"/>
</dbReference>
<protein>
    <submittedName>
        <fullName evidence="8">FAD/NAD-P-binding domain-containing protein</fullName>
    </submittedName>
</protein>
<dbReference type="OrthoDB" id="1878542at2759"/>
<evidence type="ECO:0000256" key="6">
    <source>
        <dbReference type="SAM" id="MobiDB-lite"/>
    </source>
</evidence>
<dbReference type="RefSeq" id="XP_007310410.1">
    <property type="nucleotide sequence ID" value="XM_007310348.1"/>
</dbReference>